<feature type="chain" id="PRO_5047502172" evidence="8">
    <location>
        <begin position="28"/>
        <end position="421"/>
    </location>
</feature>
<name>A0ABW4HQW0_9BACI</name>
<keyword evidence="5" id="KW-0788">Thiol protease</keyword>
<dbReference type="InterPro" id="IPR000064">
    <property type="entry name" value="NLP_P60_dom"/>
</dbReference>
<dbReference type="EMBL" id="JBHUDE010000043">
    <property type="protein sequence ID" value="MFD1607899.1"/>
    <property type="molecule type" value="Genomic_DNA"/>
</dbReference>
<dbReference type="Gene3D" id="6.10.250.3150">
    <property type="match status" value="1"/>
</dbReference>
<keyword evidence="3 8" id="KW-0732">Signal</keyword>
<reference evidence="11" key="1">
    <citation type="journal article" date="2019" name="Int. J. Syst. Evol. Microbiol.">
        <title>The Global Catalogue of Microorganisms (GCM) 10K type strain sequencing project: providing services to taxonomists for standard genome sequencing and annotation.</title>
        <authorList>
            <consortium name="The Broad Institute Genomics Platform"/>
            <consortium name="The Broad Institute Genome Sequencing Center for Infectious Disease"/>
            <person name="Wu L."/>
            <person name="Ma J."/>
        </authorList>
    </citation>
    <scope>NUCLEOTIDE SEQUENCE [LARGE SCALE GENOMIC DNA]</scope>
    <source>
        <strain evidence="11">CGMCC 1.12376</strain>
    </source>
</reference>
<evidence type="ECO:0000256" key="4">
    <source>
        <dbReference type="ARBA" id="ARBA00022801"/>
    </source>
</evidence>
<evidence type="ECO:0000256" key="2">
    <source>
        <dbReference type="ARBA" id="ARBA00022670"/>
    </source>
</evidence>
<dbReference type="InterPro" id="IPR051202">
    <property type="entry name" value="Peptidase_C40"/>
</dbReference>
<evidence type="ECO:0000256" key="8">
    <source>
        <dbReference type="SAM" id="SignalP"/>
    </source>
</evidence>
<dbReference type="Proteomes" id="UP001597221">
    <property type="component" value="Unassembled WGS sequence"/>
</dbReference>
<dbReference type="Pfam" id="PF24568">
    <property type="entry name" value="CC_PcsB"/>
    <property type="match status" value="1"/>
</dbReference>
<accession>A0ABW4HQW0</accession>
<evidence type="ECO:0000256" key="5">
    <source>
        <dbReference type="ARBA" id="ARBA00022807"/>
    </source>
</evidence>
<keyword evidence="2" id="KW-0645">Protease</keyword>
<keyword evidence="4" id="KW-0378">Hydrolase</keyword>
<evidence type="ECO:0000259" key="9">
    <source>
        <dbReference type="PROSITE" id="PS51935"/>
    </source>
</evidence>
<dbReference type="Pfam" id="PF00877">
    <property type="entry name" value="NLPC_P60"/>
    <property type="match status" value="1"/>
</dbReference>
<feature type="domain" description="NlpC/P60" evidence="9">
    <location>
        <begin position="300"/>
        <end position="420"/>
    </location>
</feature>
<comment type="similarity">
    <text evidence="1">Belongs to the peptidase C40 family.</text>
</comment>
<protein>
    <submittedName>
        <fullName evidence="10">NlpC/P60 family protein</fullName>
    </submittedName>
</protein>
<feature type="signal peptide" evidence="8">
    <location>
        <begin position="1"/>
        <end position="27"/>
    </location>
</feature>
<feature type="coiled-coil region" evidence="6">
    <location>
        <begin position="26"/>
        <end position="120"/>
    </location>
</feature>
<organism evidence="10 11">
    <name type="scientific">Oceanobacillus luteolus</name>
    <dbReference type="NCBI Taxonomy" id="1274358"/>
    <lineage>
        <taxon>Bacteria</taxon>
        <taxon>Bacillati</taxon>
        <taxon>Bacillota</taxon>
        <taxon>Bacilli</taxon>
        <taxon>Bacillales</taxon>
        <taxon>Bacillaceae</taxon>
        <taxon>Oceanobacillus</taxon>
    </lineage>
</organism>
<sequence>MKKSFVTLATVTVVGFGSVFFTMPAAAETLDELKSKQTQIKEERQDIKANLSDAEAEIADLLIDLEKLNDEIDKVNKALAENKETMEKNEKSITKTENKVEKLEKEIKELEEMIEKRFEILKERAVSYQKNGGNVSYIEVLFGSQSFMDFISRVSAINKITESDANLMEEIEKDKIKVEEKQDEVLVKLDELKELRVELEGMQQLIKDQQKQNEEKKAELKQKEETLVAKVSDLEMKDSELASLEREVRQNIDVLTQPAADVKVASSSTDASNKGDKLTTVAKTESKSKSSDSSSRPAATGGVQTAINAGFDHLGTPYVWGGKSPGGFDCSGFVSWAFAQGGISIPSSTSALASTGTKVSASDMQPGDIVFFNTYKTNGHVGIYLGGGKFIGAQNSTGLAVADMSSGYWADKFAGHVRSVR</sequence>
<evidence type="ECO:0000313" key="10">
    <source>
        <dbReference type="EMBL" id="MFD1607899.1"/>
    </source>
</evidence>
<dbReference type="PROSITE" id="PS51935">
    <property type="entry name" value="NLPC_P60"/>
    <property type="match status" value="1"/>
</dbReference>
<evidence type="ECO:0000256" key="1">
    <source>
        <dbReference type="ARBA" id="ARBA00007074"/>
    </source>
</evidence>
<keyword evidence="11" id="KW-1185">Reference proteome</keyword>
<evidence type="ECO:0000313" key="11">
    <source>
        <dbReference type="Proteomes" id="UP001597221"/>
    </source>
</evidence>
<dbReference type="InterPro" id="IPR057309">
    <property type="entry name" value="PcsB_CC"/>
</dbReference>
<keyword evidence="6" id="KW-0175">Coiled coil</keyword>
<proteinExistence type="inferred from homology"/>
<dbReference type="PANTHER" id="PTHR47053">
    <property type="entry name" value="MUREIN DD-ENDOPEPTIDASE MEPH-RELATED"/>
    <property type="match status" value="1"/>
</dbReference>
<gene>
    <name evidence="10" type="ORF">ACFSBH_09560</name>
</gene>
<dbReference type="RefSeq" id="WP_379597231.1">
    <property type="nucleotide sequence ID" value="NZ_JBHUDE010000043.1"/>
</dbReference>
<dbReference type="Gene3D" id="3.90.1720.10">
    <property type="entry name" value="endopeptidase domain like (from Nostoc punctiforme)"/>
    <property type="match status" value="1"/>
</dbReference>
<feature type="coiled-coil region" evidence="6">
    <location>
        <begin position="164"/>
        <end position="237"/>
    </location>
</feature>
<evidence type="ECO:0000256" key="3">
    <source>
        <dbReference type="ARBA" id="ARBA00022729"/>
    </source>
</evidence>
<dbReference type="SUPFAM" id="SSF54001">
    <property type="entry name" value="Cysteine proteinases"/>
    <property type="match status" value="1"/>
</dbReference>
<evidence type="ECO:0000256" key="7">
    <source>
        <dbReference type="SAM" id="MobiDB-lite"/>
    </source>
</evidence>
<evidence type="ECO:0000256" key="6">
    <source>
        <dbReference type="SAM" id="Coils"/>
    </source>
</evidence>
<dbReference type="PANTHER" id="PTHR47053:SF1">
    <property type="entry name" value="MUREIN DD-ENDOPEPTIDASE MEPH-RELATED"/>
    <property type="match status" value="1"/>
</dbReference>
<comment type="caution">
    <text evidence="10">The sequence shown here is derived from an EMBL/GenBank/DDBJ whole genome shotgun (WGS) entry which is preliminary data.</text>
</comment>
<feature type="region of interest" description="Disordered" evidence="7">
    <location>
        <begin position="260"/>
        <end position="301"/>
    </location>
</feature>
<dbReference type="SUPFAM" id="SSF57997">
    <property type="entry name" value="Tropomyosin"/>
    <property type="match status" value="1"/>
</dbReference>
<dbReference type="InterPro" id="IPR038765">
    <property type="entry name" value="Papain-like_cys_pep_sf"/>
</dbReference>